<proteinExistence type="predicted"/>
<accession>A0A2V3ZYZ3</accession>
<dbReference type="AlphaFoldDB" id="A0A2V3ZYZ3"/>
<dbReference type="Proteomes" id="UP000248079">
    <property type="component" value="Unassembled WGS sequence"/>
</dbReference>
<name>A0A2V3ZYZ3_9BACT</name>
<protein>
    <submittedName>
        <fullName evidence="1">Uncharacterized protein</fullName>
    </submittedName>
</protein>
<gene>
    <name evidence="1" type="ORF">DF185_09215</name>
</gene>
<comment type="caution">
    <text evidence="1">The sequence shown here is derived from an EMBL/GenBank/DDBJ whole genome shotgun (WGS) entry which is preliminary data.</text>
</comment>
<evidence type="ECO:0000313" key="1">
    <source>
        <dbReference type="EMBL" id="PXY01638.1"/>
    </source>
</evidence>
<reference evidence="1 2" key="1">
    <citation type="submission" date="2018-05" db="EMBL/GenBank/DDBJ databases">
        <title>Marinifilum breve JC075T sp. nov., a marine bacterium isolated from Yongle Blue Hole in the South China Sea.</title>
        <authorList>
            <person name="Fu T."/>
        </authorList>
    </citation>
    <scope>NUCLEOTIDE SEQUENCE [LARGE SCALE GENOMIC DNA]</scope>
    <source>
        <strain evidence="1 2">JC075</strain>
    </source>
</reference>
<dbReference type="RefSeq" id="WP_110360447.1">
    <property type="nucleotide sequence ID" value="NZ_QFLI01000003.1"/>
</dbReference>
<sequence length="102" mass="11992">MVRNLVSQYYPADDNEKELMKQSPAWKKIEDYIADEFELEAILFTDSYELEQMKIRAFATYQYEITRSVTSGEQGVQGMEYAWAEMKGICNSFFYGILKNKN</sequence>
<dbReference type="EMBL" id="QFLI01000003">
    <property type="protein sequence ID" value="PXY01638.1"/>
    <property type="molecule type" value="Genomic_DNA"/>
</dbReference>
<keyword evidence="2" id="KW-1185">Reference proteome</keyword>
<organism evidence="1 2">
    <name type="scientific">Marinifilum breve</name>
    <dbReference type="NCBI Taxonomy" id="2184082"/>
    <lineage>
        <taxon>Bacteria</taxon>
        <taxon>Pseudomonadati</taxon>
        <taxon>Bacteroidota</taxon>
        <taxon>Bacteroidia</taxon>
        <taxon>Marinilabiliales</taxon>
        <taxon>Marinifilaceae</taxon>
    </lineage>
</organism>
<evidence type="ECO:0000313" key="2">
    <source>
        <dbReference type="Proteomes" id="UP000248079"/>
    </source>
</evidence>